<dbReference type="PANTHER" id="PTHR15132">
    <property type="entry name" value="SNRNA-ACTIVATING PROTEIN COMPLEX SUBUNIT 2"/>
    <property type="match status" value="1"/>
</dbReference>
<evidence type="ECO:0000313" key="2">
    <source>
        <dbReference type="EMBL" id="SBR03743.1"/>
    </source>
</evidence>
<organism evidence="2">
    <name type="scientific">Nothobranchius kuhntae</name>
    <name type="common">Beira killifish</name>
    <dbReference type="NCBI Taxonomy" id="321403"/>
    <lineage>
        <taxon>Eukaryota</taxon>
        <taxon>Metazoa</taxon>
        <taxon>Chordata</taxon>
        <taxon>Craniata</taxon>
        <taxon>Vertebrata</taxon>
        <taxon>Euteleostomi</taxon>
        <taxon>Actinopterygii</taxon>
        <taxon>Neopterygii</taxon>
        <taxon>Teleostei</taxon>
        <taxon>Neoteleostei</taxon>
        <taxon>Acanthomorphata</taxon>
        <taxon>Ovalentaria</taxon>
        <taxon>Atherinomorphae</taxon>
        <taxon>Cyprinodontiformes</taxon>
        <taxon>Nothobranchiidae</taxon>
        <taxon>Nothobranchius</taxon>
    </lineage>
</organism>
<accession>A0A1A8J4W5</accession>
<feature type="compositionally biased region" description="Low complexity" evidence="1">
    <location>
        <begin position="300"/>
        <end position="311"/>
    </location>
</feature>
<dbReference type="AlphaFoldDB" id="A0A1A8J4W5"/>
<dbReference type="InterPro" id="IPR021281">
    <property type="entry name" value="SNAPC2"/>
</dbReference>
<dbReference type="PANTHER" id="PTHR15132:SF1">
    <property type="entry name" value="SNRNA-ACTIVATING PROTEIN COMPLEX SUBUNIT 2"/>
    <property type="match status" value="1"/>
</dbReference>
<protein>
    <submittedName>
        <fullName evidence="2">Small nuclear RNA activating complex, polypeptide 2, 45kDa</fullName>
    </submittedName>
</protein>
<sequence length="519" mass="56800">MHREAASLCHEAAKRRRSIQQQRIRVSHRERQKVSGSSTVQMKPPPRVRTKRKRTDEFGPEEEPERCKRAKKWSQGELRRLLHALRKLSRGRNTNSPEGNIDYVVLQQSFSNRSISQISTKVESLKNKVISCASLQLQKSRQEEKTRKPIDQWTNMASALTGTLQVNIADAFAQMLNISSTEPCTLRNCDSSQVHRPPTDKSRIGPAVPHGQIRGEAPDPVPFHLHLKTPAPTLGPARRLPTPSPIIRVPNKNCSSQKQAAASTQLPTAPQQPHGSTGPVKPGGNAAEAAEAPRTEPLVSSSTSASASCSSLMPPFPAATSLTDPSRVPPTASTHPSAPLSSTTAALHSGLEQTSKHPTTDQPSANEGTCAVDFERIYSFLSANQNPSESIPLTPMESAIVLDLLMALPEELPLLNCGKLQKHLSQVYRYMLTAADSKLLSQQQGQDHVQKEAHRAQDFCPSDPTGTTDKRKLNEADGPSSGKTTTDQSQAVLMESCPPLNPFMVPVKLLKRKQRPELR</sequence>
<feature type="region of interest" description="Disordered" evidence="1">
    <location>
        <begin position="443"/>
        <end position="504"/>
    </location>
</feature>
<feature type="compositionally biased region" description="Polar residues" evidence="1">
    <location>
        <begin position="331"/>
        <end position="353"/>
    </location>
</feature>
<feature type="region of interest" description="Disordered" evidence="1">
    <location>
        <begin position="230"/>
        <end position="367"/>
    </location>
</feature>
<dbReference type="Pfam" id="PF11035">
    <property type="entry name" value="SNAPC2"/>
    <property type="match status" value="1"/>
</dbReference>
<proteinExistence type="predicted"/>
<feature type="compositionally biased region" description="Polar residues" evidence="1">
    <location>
        <begin position="481"/>
        <end position="491"/>
    </location>
</feature>
<gene>
    <name evidence="2" type="primary">SNAPC2</name>
</gene>
<dbReference type="EMBL" id="HAED01017298">
    <property type="protein sequence ID" value="SBR03743.1"/>
    <property type="molecule type" value="Transcribed_RNA"/>
</dbReference>
<feature type="region of interest" description="Disordered" evidence="1">
    <location>
        <begin position="189"/>
        <end position="216"/>
    </location>
</feature>
<dbReference type="GO" id="GO:0016251">
    <property type="term" value="F:RNA polymerase II general transcription initiation factor activity"/>
    <property type="evidence" value="ECO:0007669"/>
    <property type="project" value="InterPro"/>
</dbReference>
<reference evidence="2" key="2">
    <citation type="submission" date="2016-06" db="EMBL/GenBank/DDBJ databases">
        <title>The genome of a short-lived fish provides insights into sex chromosome evolution and the genetic control of aging.</title>
        <authorList>
            <person name="Reichwald K."/>
            <person name="Felder M."/>
            <person name="Petzold A."/>
            <person name="Koch P."/>
            <person name="Groth M."/>
            <person name="Platzer M."/>
        </authorList>
    </citation>
    <scope>NUCLEOTIDE SEQUENCE</scope>
    <source>
        <tissue evidence="2">Brain</tissue>
    </source>
</reference>
<reference evidence="2" key="1">
    <citation type="submission" date="2016-05" db="EMBL/GenBank/DDBJ databases">
        <authorList>
            <person name="Lavstsen T."/>
            <person name="Jespersen J.S."/>
        </authorList>
    </citation>
    <scope>NUCLEOTIDE SEQUENCE</scope>
    <source>
        <tissue evidence="2">Brain</tissue>
    </source>
</reference>
<feature type="region of interest" description="Disordered" evidence="1">
    <location>
        <begin position="1"/>
        <end position="70"/>
    </location>
</feature>
<feature type="compositionally biased region" description="Polar residues" evidence="1">
    <location>
        <begin position="252"/>
        <end position="275"/>
    </location>
</feature>
<dbReference type="GO" id="GO:0016604">
    <property type="term" value="C:nuclear body"/>
    <property type="evidence" value="ECO:0007669"/>
    <property type="project" value="TreeGrafter"/>
</dbReference>
<dbReference type="GO" id="GO:0009301">
    <property type="term" value="P:snRNA transcription"/>
    <property type="evidence" value="ECO:0007669"/>
    <property type="project" value="InterPro"/>
</dbReference>
<evidence type="ECO:0000256" key="1">
    <source>
        <dbReference type="SAM" id="MobiDB-lite"/>
    </source>
</evidence>
<name>A0A1A8J4W5_NOTKU</name>
<feature type="compositionally biased region" description="Basic and acidic residues" evidence="1">
    <location>
        <begin position="448"/>
        <end position="457"/>
    </location>
</feature>